<accession>A0A0U5BBP7</accession>
<reference evidence="2 3" key="2">
    <citation type="submission" date="2016-01" db="EMBL/GenBank/DDBJ databases">
        <title>Microcella alkaliphila JAM AC0309 whole genome shotgun sequence.</title>
        <authorList>
            <person name="Kurata A."/>
            <person name="Hirose Y."/>
            <person name="Kishimoto N."/>
            <person name="Kobayashi T."/>
        </authorList>
    </citation>
    <scope>NUCLEOTIDE SEQUENCE [LARGE SCALE GENOMIC DNA]</scope>
    <source>
        <strain evidence="2 3">JAM AC0309</strain>
    </source>
</reference>
<evidence type="ECO:0000259" key="1">
    <source>
        <dbReference type="PROSITE" id="PS51186"/>
    </source>
</evidence>
<gene>
    <name evidence="2" type="ORF">MalAC0309_0796</name>
</gene>
<sequence>MIVRSLTSDDVSLAPAWLRERSMLPDRWSDEHTRTLIAEDGAGEPIGAGTMWTSRVHPDRYSVDLIVAPAHRRAGIATALLAALADLQPAPKPLIWGAAETDPAQEFVAAFGGRTIQRAPLDTFQTSRAVRLRPHDDVASAAAVSRVALEQAWADMYEWTHADWHPMGPDARAALVEDLWDEIDPHLSSVAVSASGAIDAVLLVYIDGARPVVAGETVARNTAAGATLLEGCVRRTFEQLAGSGVAETLLDAHETDPHFAPLFDALGPVTRWHRIVEFHPRRSA</sequence>
<dbReference type="Pfam" id="PF00583">
    <property type="entry name" value="Acetyltransf_1"/>
    <property type="match status" value="1"/>
</dbReference>
<dbReference type="Proteomes" id="UP000218965">
    <property type="component" value="Chromosome"/>
</dbReference>
<evidence type="ECO:0000313" key="2">
    <source>
        <dbReference type="EMBL" id="BAU31663.1"/>
    </source>
</evidence>
<feature type="domain" description="N-acetyltransferase" evidence="1">
    <location>
        <begin position="1"/>
        <end position="137"/>
    </location>
</feature>
<dbReference type="EMBL" id="AP017315">
    <property type="protein sequence ID" value="BAU31663.1"/>
    <property type="molecule type" value="Genomic_DNA"/>
</dbReference>
<dbReference type="SUPFAM" id="SSF55729">
    <property type="entry name" value="Acyl-CoA N-acyltransferases (Nat)"/>
    <property type="match status" value="1"/>
</dbReference>
<dbReference type="AlphaFoldDB" id="A0A0U5BBP7"/>
<dbReference type="InterPro" id="IPR000182">
    <property type="entry name" value="GNAT_dom"/>
</dbReference>
<evidence type="ECO:0000313" key="3">
    <source>
        <dbReference type="Proteomes" id="UP000218965"/>
    </source>
</evidence>
<dbReference type="InterPro" id="IPR016181">
    <property type="entry name" value="Acyl_CoA_acyltransferase"/>
</dbReference>
<proteinExistence type="predicted"/>
<dbReference type="GO" id="GO:0016747">
    <property type="term" value="F:acyltransferase activity, transferring groups other than amino-acyl groups"/>
    <property type="evidence" value="ECO:0007669"/>
    <property type="project" value="InterPro"/>
</dbReference>
<organism evidence="2 3">
    <name type="scientific">Microcella alkaliphila</name>
    <dbReference type="NCBI Taxonomy" id="279828"/>
    <lineage>
        <taxon>Bacteria</taxon>
        <taxon>Bacillati</taxon>
        <taxon>Actinomycetota</taxon>
        <taxon>Actinomycetes</taxon>
        <taxon>Micrococcales</taxon>
        <taxon>Microbacteriaceae</taxon>
        <taxon>Microcella</taxon>
    </lineage>
</organism>
<dbReference type="KEGG" id="malk:MalAC0309_0796"/>
<dbReference type="Gene3D" id="3.40.630.30">
    <property type="match status" value="1"/>
</dbReference>
<keyword evidence="2" id="KW-0808">Transferase</keyword>
<reference evidence="3" key="1">
    <citation type="submission" date="2015-12" db="EMBL/GenBank/DDBJ databases">
        <authorList>
            <person name="Shamseldin A."/>
            <person name="Moawad H."/>
            <person name="Abd El-Rahim W.M."/>
            <person name="Sadowsky M.J."/>
        </authorList>
    </citation>
    <scope>NUCLEOTIDE SEQUENCE [LARGE SCALE GENOMIC DNA]</scope>
    <source>
        <strain evidence="3">JAM AC0309</strain>
    </source>
</reference>
<name>A0A0U5BBP7_9MICO</name>
<dbReference type="PROSITE" id="PS51186">
    <property type="entry name" value="GNAT"/>
    <property type="match status" value="1"/>
</dbReference>
<protein>
    <submittedName>
        <fullName evidence="2">Acetyltransferase, GNAT family</fullName>
    </submittedName>
</protein>